<protein>
    <submittedName>
        <fullName evidence="2">Uncharacterized protein</fullName>
    </submittedName>
</protein>
<dbReference type="AlphaFoldDB" id="A0A0M2UVM3"/>
<feature type="region of interest" description="Disordered" evidence="1">
    <location>
        <begin position="1"/>
        <end position="20"/>
    </location>
</feature>
<gene>
    <name evidence="2" type="ORF">BROFUL_01679</name>
</gene>
<keyword evidence="3" id="KW-1185">Reference proteome</keyword>
<dbReference type="EMBL" id="LAQJ01000174">
    <property type="protein sequence ID" value="KKO19610.1"/>
    <property type="molecule type" value="Genomic_DNA"/>
</dbReference>
<name>A0A0M2UVM3_9BACT</name>
<organism evidence="2 3">
    <name type="scientific">Candidatus Brocadia fulgida</name>
    <dbReference type="NCBI Taxonomy" id="380242"/>
    <lineage>
        <taxon>Bacteria</taxon>
        <taxon>Pseudomonadati</taxon>
        <taxon>Planctomycetota</taxon>
        <taxon>Candidatus Brocadiia</taxon>
        <taxon>Candidatus Brocadiales</taxon>
        <taxon>Candidatus Brocadiaceae</taxon>
        <taxon>Candidatus Brocadia</taxon>
    </lineage>
</organism>
<sequence>MQAEAETKPTPDPSGGGEKTQRVLVCFGPEHAPLEQRMVELALEEAMHLKPKPHMVLFCAFQFDEEAAKDIDETNWPGVTLLKAQMNADLLTDDLKKKRSSNESFWLIGQPDVRVISGEWLVDSEGRQILLYDNGKKLSGLDSLAEINHIDKKDLCVYAAISQRKDLWTDFTDAQGSRIYCMQHSGGTGEEQHGGIHSVPGHFQGVFSRIGDIAVAVKRNEFPDEGKLFDFIKQLRRDKQIVDCINQITIHSPLTTKHMSQIEILGFDYYNPKTGTVESGGKGDIAMWMLDTDYDGRSLFPSQVFFPMAGDKEGWATLAKNLKAEIDEEKIGAFRGTVSLPFTPGKAVAVKIIDARGIESLKIIRL</sequence>
<proteinExistence type="predicted"/>
<dbReference type="Proteomes" id="UP000034954">
    <property type="component" value="Unassembled WGS sequence"/>
</dbReference>
<comment type="caution">
    <text evidence="2">The sequence shown here is derived from an EMBL/GenBank/DDBJ whole genome shotgun (WGS) entry which is preliminary data.</text>
</comment>
<evidence type="ECO:0000256" key="1">
    <source>
        <dbReference type="SAM" id="MobiDB-lite"/>
    </source>
</evidence>
<reference evidence="2 3" key="1">
    <citation type="journal article" date="2013" name="BMC Microbiol.">
        <title>Identification of the type II cytochrome c maturation pathway in anammox bacteria by comparative genomics.</title>
        <authorList>
            <person name="Ferousi C."/>
            <person name="Speth D.R."/>
            <person name="Reimann J."/>
            <person name="Op den Camp H.J."/>
            <person name="Allen J.W."/>
            <person name="Keltjens J.T."/>
            <person name="Jetten M.S."/>
        </authorList>
    </citation>
    <scope>NUCLEOTIDE SEQUENCE [LARGE SCALE GENOMIC DNA]</scope>
    <source>
        <strain evidence="2">RU1</strain>
    </source>
</reference>
<evidence type="ECO:0000313" key="2">
    <source>
        <dbReference type="EMBL" id="KKO19610.1"/>
    </source>
</evidence>
<accession>A0A0M2UVM3</accession>
<evidence type="ECO:0000313" key="3">
    <source>
        <dbReference type="Proteomes" id="UP000034954"/>
    </source>
</evidence>
<dbReference type="PATRIC" id="fig|380242.3.peg.2074"/>